<dbReference type="OrthoDB" id="9806254at2"/>
<name>A0A6I4IKE1_9FLAO</name>
<comment type="pathway">
    <text evidence="3 14 15">Amino-acid biosynthesis; L-leucine biosynthesis; L-leucine from 3-methyl-2-oxobutanoate: step 3/4.</text>
</comment>
<dbReference type="GO" id="GO:0003862">
    <property type="term" value="F:3-isopropylmalate dehydrogenase activity"/>
    <property type="evidence" value="ECO:0007669"/>
    <property type="project" value="UniProtKB-UniRule"/>
</dbReference>
<dbReference type="UniPathway" id="UPA00048">
    <property type="reaction ID" value="UER00072"/>
</dbReference>
<feature type="site" description="Important for catalysis" evidence="14">
    <location>
        <position position="142"/>
    </location>
</feature>
<evidence type="ECO:0000256" key="2">
    <source>
        <dbReference type="ARBA" id="ARBA00001936"/>
    </source>
</evidence>
<evidence type="ECO:0000256" key="15">
    <source>
        <dbReference type="RuleBase" id="RU004445"/>
    </source>
</evidence>
<comment type="caution">
    <text evidence="17">The sequence shown here is derived from an EMBL/GenBank/DDBJ whole genome shotgun (WGS) entry which is preliminary data.</text>
</comment>
<keyword evidence="8 14" id="KW-0479">Metal-binding</keyword>
<gene>
    <name evidence="14 17" type="primary">leuB</name>
    <name evidence="17" type="ORF">GOQ30_05110</name>
</gene>
<evidence type="ECO:0000256" key="6">
    <source>
        <dbReference type="ARBA" id="ARBA00022430"/>
    </source>
</evidence>
<keyword evidence="11 14" id="KW-0520">NAD</keyword>
<dbReference type="FunFam" id="3.40.718.10:FF:000006">
    <property type="entry name" value="3-isopropylmalate dehydrogenase"/>
    <property type="match status" value="1"/>
</dbReference>
<dbReference type="EC" id="1.1.1.85" evidence="14"/>
<dbReference type="NCBIfam" id="TIGR00169">
    <property type="entry name" value="leuB"/>
    <property type="match status" value="1"/>
</dbReference>
<dbReference type="EMBL" id="WQLW01000003">
    <property type="protein sequence ID" value="MVO08541.1"/>
    <property type="molecule type" value="Genomic_DNA"/>
</dbReference>
<feature type="binding site" evidence="14">
    <location>
        <position position="107"/>
    </location>
    <ligand>
        <name>substrate</name>
    </ligand>
</feature>
<dbReference type="Pfam" id="PF00180">
    <property type="entry name" value="Iso_dh"/>
    <property type="match status" value="1"/>
</dbReference>
<organism evidence="17 18">
    <name type="scientific">Flavobacterium profundi</name>
    <dbReference type="NCBI Taxonomy" id="1774945"/>
    <lineage>
        <taxon>Bacteria</taxon>
        <taxon>Pseudomonadati</taxon>
        <taxon>Bacteroidota</taxon>
        <taxon>Flavobacteriia</taxon>
        <taxon>Flavobacteriales</taxon>
        <taxon>Flavobacteriaceae</taxon>
        <taxon>Flavobacterium</taxon>
    </lineage>
</organism>
<evidence type="ECO:0000256" key="8">
    <source>
        <dbReference type="ARBA" id="ARBA00022723"/>
    </source>
</evidence>
<evidence type="ECO:0000256" key="5">
    <source>
        <dbReference type="ARBA" id="ARBA00011738"/>
    </source>
</evidence>
<feature type="binding site" evidence="14">
    <location>
        <position position="245"/>
    </location>
    <ligand>
        <name>Mg(2+)</name>
        <dbReference type="ChEBI" id="CHEBI:18420"/>
    </ligand>
</feature>
<protein>
    <recommendedName>
        <fullName evidence="14">3-isopropylmalate dehydrogenase</fullName>
        <ecNumber evidence="14">1.1.1.85</ecNumber>
    </recommendedName>
    <alternativeName>
        <fullName evidence="14">3-IPM-DH</fullName>
    </alternativeName>
    <alternativeName>
        <fullName evidence="14">Beta-IPM dehydrogenase</fullName>
        <shortName evidence="14">IMDH</shortName>
    </alternativeName>
</protein>
<dbReference type="SMART" id="SM01329">
    <property type="entry name" value="Iso_dh"/>
    <property type="match status" value="1"/>
</dbReference>
<evidence type="ECO:0000259" key="16">
    <source>
        <dbReference type="SMART" id="SM01329"/>
    </source>
</evidence>
<evidence type="ECO:0000256" key="3">
    <source>
        <dbReference type="ARBA" id="ARBA00004762"/>
    </source>
</evidence>
<keyword evidence="18" id="KW-1185">Reference proteome</keyword>
<dbReference type="GO" id="GO:0009098">
    <property type="term" value="P:L-leucine biosynthetic process"/>
    <property type="evidence" value="ECO:0007669"/>
    <property type="project" value="UniProtKB-UniRule"/>
</dbReference>
<feature type="domain" description="Isopropylmalate dehydrogenase-like" evidence="16">
    <location>
        <begin position="4"/>
        <end position="346"/>
    </location>
</feature>
<keyword evidence="9 14" id="KW-0460">Magnesium</keyword>
<keyword evidence="13 14" id="KW-0100">Branched-chain amino acid biosynthesis</keyword>
<feature type="binding site" evidence="14">
    <location>
        <position position="135"/>
    </location>
    <ligand>
        <name>substrate</name>
    </ligand>
</feature>
<dbReference type="GO" id="GO:0000287">
    <property type="term" value="F:magnesium ion binding"/>
    <property type="evidence" value="ECO:0007669"/>
    <property type="project" value="InterPro"/>
</dbReference>
<evidence type="ECO:0000256" key="12">
    <source>
        <dbReference type="ARBA" id="ARBA00023211"/>
    </source>
</evidence>
<evidence type="ECO:0000256" key="13">
    <source>
        <dbReference type="ARBA" id="ARBA00023304"/>
    </source>
</evidence>
<comment type="catalytic activity">
    <reaction evidence="1 14 15">
        <text>(2R,3S)-3-isopropylmalate + NAD(+) = 4-methyl-2-oxopentanoate + CO2 + NADH</text>
        <dbReference type="Rhea" id="RHEA:32271"/>
        <dbReference type="ChEBI" id="CHEBI:16526"/>
        <dbReference type="ChEBI" id="CHEBI:17865"/>
        <dbReference type="ChEBI" id="CHEBI:35121"/>
        <dbReference type="ChEBI" id="CHEBI:57540"/>
        <dbReference type="ChEBI" id="CHEBI:57945"/>
        <dbReference type="EC" id="1.1.1.85"/>
    </reaction>
</comment>
<dbReference type="Proteomes" id="UP000431264">
    <property type="component" value="Unassembled WGS sequence"/>
</dbReference>
<comment type="caution">
    <text evidence="14">Lacks conserved residue(s) required for the propagation of feature annotation.</text>
</comment>
<feature type="binding site" evidence="14">
    <location>
        <position position="97"/>
    </location>
    <ligand>
        <name>substrate</name>
    </ligand>
</feature>
<comment type="function">
    <text evidence="14 15">Catalyzes the oxidation of 3-carboxy-2-hydroxy-4-methylpentanoate (3-isopropylmalate) to 3-carboxy-4-methyl-2-oxopentanoate. The product decarboxylates to 4-methyl-2 oxopentanoate.</text>
</comment>
<proteinExistence type="inferred from homology"/>
<keyword evidence="12 14" id="KW-0464">Manganese</keyword>
<keyword evidence="10 14" id="KW-0560">Oxidoreductase</keyword>
<dbReference type="Gene3D" id="3.40.718.10">
    <property type="entry name" value="Isopropylmalate Dehydrogenase"/>
    <property type="match status" value="1"/>
</dbReference>
<sequence length="373" mass="40711">MKMKIAVLSGDGIGPEVTKESVKVLQSIADAFGHDFQFKEALVGAIAIDQTGNPLPEETLVLCKNSDAVLFGAIGDPKYDNNPDAKVRPEQGLLKLRKELGLFANIRPITAYDSLLEKSPLKKEIIQGTDMVIYRELTGGIYFGEKQLNEEGTVASDLCEYAQYEIERIAHLAFKAAQQRRKKVTLVDKANVLETSRLWRRVVTSLAKEYPDVTLDFLFVDNAAMQMILNPSQFDVILTENMFGDIISDEGSVIGGSIGLLASASVGKGTALFEPIHGSYPQATGKNIANPVASILSAAMLLEQFSLHEEARLIYKAVETMLNENIGTIDLNKDNPSSTSEIGDVIVKLIDSQDVTIGGSHFENIKLGKSVYI</sequence>
<dbReference type="SUPFAM" id="SSF53659">
    <property type="entry name" value="Isocitrate/Isopropylmalate dehydrogenase-like"/>
    <property type="match status" value="1"/>
</dbReference>
<comment type="subcellular location">
    <subcellularLocation>
        <location evidence="14">Cytoplasm</location>
    </subcellularLocation>
</comment>
<keyword evidence="14" id="KW-0963">Cytoplasm</keyword>
<comment type="similarity">
    <text evidence="4 14">Belongs to the isocitrate and isopropylmalate dehydrogenases family. LeuB type 1 subfamily.</text>
</comment>
<feature type="binding site" evidence="14">
    <location>
        <position position="249"/>
    </location>
    <ligand>
        <name>Mg(2+)</name>
        <dbReference type="ChEBI" id="CHEBI:18420"/>
    </ligand>
</feature>
<evidence type="ECO:0000256" key="4">
    <source>
        <dbReference type="ARBA" id="ARBA00008319"/>
    </source>
</evidence>
<evidence type="ECO:0000256" key="11">
    <source>
        <dbReference type="ARBA" id="ARBA00023027"/>
    </source>
</evidence>
<dbReference type="PANTHER" id="PTHR42979:SF1">
    <property type="entry name" value="3-ISOPROPYLMALATE DEHYDROGENASE"/>
    <property type="match status" value="1"/>
</dbReference>
<evidence type="ECO:0000313" key="17">
    <source>
        <dbReference type="EMBL" id="MVO08541.1"/>
    </source>
</evidence>
<dbReference type="AlphaFoldDB" id="A0A6I4IKE1"/>
<evidence type="ECO:0000256" key="9">
    <source>
        <dbReference type="ARBA" id="ARBA00022842"/>
    </source>
</evidence>
<comment type="cofactor">
    <cofactor evidence="2">
        <name>Mn(2+)</name>
        <dbReference type="ChEBI" id="CHEBI:29035"/>
    </cofactor>
</comment>
<evidence type="ECO:0000313" key="18">
    <source>
        <dbReference type="Proteomes" id="UP000431264"/>
    </source>
</evidence>
<reference evidence="18" key="1">
    <citation type="submission" date="2019-05" db="EMBL/GenBank/DDBJ databases">
        <title>Flavobacterium profundi sp. nov., isolated from a deep-sea seamount.</title>
        <authorList>
            <person name="Zhang D.-C."/>
        </authorList>
    </citation>
    <scope>NUCLEOTIDE SEQUENCE [LARGE SCALE GENOMIC DNA]</scope>
    <source>
        <strain evidence="18">TP390</strain>
    </source>
</reference>
<keyword evidence="6 14" id="KW-0432">Leucine biosynthesis</keyword>
<evidence type="ECO:0000256" key="1">
    <source>
        <dbReference type="ARBA" id="ARBA00000624"/>
    </source>
</evidence>
<dbReference type="RefSeq" id="WP_140996940.1">
    <property type="nucleotide sequence ID" value="NZ_VDCZ01000003.1"/>
</dbReference>
<dbReference type="GO" id="GO:0051287">
    <property type="term" value="F:NAD binding"/>
    <property type="evidence" value="ECO:0007669"/>
    <property type="project" value="InterPro"/>
</dbReference>
<dbReference type="PANTHER" id="PTHR42979">
    <property type="entry name" value="3-ISOPROPYLMALATE DEHYDROGENASE"/>
    <property type="match status" value="1"/>
</dbReference>
<evidence type="ECO:0000256" key="10">
    <source>
        <dbReference type="ARBA" id="ARBA00023002"/>
    </source>
</evidence>
<dbReference type="GO" id="GO:0005829">
    <property type="term" value="C:cytosol"/>
    <property type="evidence" value="ECO:0007669"/>
    <property type="project" value="TreeGrafter"/>
</dbReference>
<dbReference type="InterPro" id="IPR004429">
    <property type="entry name" value="Isopropylmalate_DH"/>
</dbReference>
<feature type="site" description="Important for catalysis" evidence="14">
    <location>
        <position position="189"/>
    </location>
</feature>
<dbReference type="InterPro" id="IPR024084">
    <property type="entry name" value="IsoPropMal-DH-like_dom"/>
</dbReference>
<keyword evidence="7 14" id="KW-0028">Amino-acid biosynthesis</keyword>
<feature type="binding site" evidence="14">
    <location>
        <position position="221"/>
    </location>
    <ligand>
        <name>substrate</name>
    </ligand>
</feature>
<dbReference type="InterPro" id="IPR019818">
    <property type="entry name" value="IsoCit/isopropylmalate_DH_CS"/>
</dbReference>
<evidence type="ECO:0000256" key="7">
    <source>
        <dbReference type="ARBA" id="ARBA00022605"/>
    </source>
</evidence>
<dbReference type="HAMAP" id="MF_01033">
    <property type="entry name" value="LeuB_type1"/>
    <property type="match status" value="1"/>
</dbReference>
<dbReference type="PROSITE" id="PS00470">
    <property type="entry name" value="IDH_IMDH"/>
    <property type="match status" value="1"/>
</dbReference>
<feature type="binding site" evidence="14">
    <location>
        <position position="221"/>
    </location>
    <ligand>
        <name>Mg(2+)</name>
        <dbReference type="ChEBI" id="CHEBI:18420"/>
    </ligand>
</feature>
<comment type="subunit">
    <text evidence="5 14 15">Homodimer.</text>
</comment>
<accession>A0A6I4IKE1</accession>
<comment type="cofactor">
    <cofactor evidence="14 15">
        <name>Mg(2+)</name>
        <dbReference type="ChEBI" id="CHEBI:18420"/>
    </cofactor>
    <cofactor evidence="14 15">
        <name>Mn(2+)</name>
        <dbReference type="ChEBI" id="CHEBI:29035"/>
    </cofactor>
    <text evidence="14 15">Binds 1 Mg(2+) or Mn(2+) ion per subunit.</text>
</comment>
<evidence type="ECO:0000256" key="14">
    <source>
        <dbReference type="HAMAP-Rule" id="MF_01033"/>
    </source>
</evidence>